<gene>
    <name evidence="2" type="ORF">EPUS_03333</name>
</gene>
<reference evidence="3" key="1">
    <citation type="journal article" date="2014" name="BMC Genomics">
        <title>Genome characteristics reveal the impact of lichenization on lichen-forming fungus Endocarpon pusillum Hedwig (Verrucariales, Ascomycota).</title>
        <authorList>
            <person name="Wang Y.-Y."/>
            <person name="Liu B."/>
            <person name="Zhang X.-Y."/>
            <person name="Zhou Q.-M."/>
            <person name="Zhang T."/>
            <person name="Li H."/>
            <person name="Yu Y.-F."/>
            <person name="Zhang X.-L."/>
            <person name="Hao X.-Y."/>
            <person name="Wang M."/>
            <person name="Wang L."/>
            <person name="Wei J.-C."/>
        </authorList>
    </citation>
    <scope>NUCLEOTIDE SEQUENCE [LARGE SCALE GENOMIC DNA]</scope>
    <source>
        <strain evidence="3">Z07020 / HMAS-L-300199</strain>
    </source>
</reference>
<dbReference type="Pfam" id="PF11578">
    <property type="entry name" value="DUF3237"/>
    <property type="match status" value="1"/>
</dbReference>
<evidence type="ECO:0000313" key="2">
    <source>
        <dbReference type="EMBL" id="ERF71053.1"/>
    </source>
</evidence>
<proteinExistence type="predicted"/>
<dbReference type="Proteomes" id="UP000019373">
    <property type="component" value="Unassembled WGS sequence"/>
</dbReference>
<keyword evidence="3" id="KW-1185">Reference proteome</keyword>
<dbReference type="GeneID" id="19238378"/>
<accession>U1GG12</accession>
<evidence type="ECO:0000313" key="3">
    <source>
        <dbReference type="Proteomes" id="UP000019373"/>
    </source>
</evidence>
<dbReference type="Gene3D" id="2.40.160.20">
    <property type="match status" value="1"/>
</dbReference>
<sequence>MGRSVDQDVHAAFIEFRAKDDDKVSLDELFTRHLAELSLQCLSVQCIYCHQTRAKNTSRQKQHLAECTANPNNHVSAIRAQASPGNAVAAPNGYTTPSGPGQNALPGPAGTVVNGVPPPGPSLQTPLQTMTGRPAIPSQTAVAGPSTLTTPARPTAATTTTTTKTPKTAKSTPGTGLPAPPLDDVHASFVEFRAKDEDKVCSISVLLLRCHAWQIRLTYCKCLSVQCMFCQQVRAKNTSRQRQHLQECPQYLAAMKDSIPANNLLHKFDEGEIARSLQLPTPSLELDFRMSIKLNPRVSLGPGLFGERNWVSYVGGSWAGRWGKGAVIPGGQDSQLVVKDLATRLSANYLLQTNDEPPAFICVKTSGWRTGSKDVLEKLLDPAQADSVNPNSYKFRLNIELETGDERYLFVNTLMWVGSGCRRGAEGKQNTVVGLQKLTTCKPYMTLIESYENRSTGNTLLTCFSSDPEFLMFDADETARQDYAGIRAQRSPIGVDHTGERVGIFEQLW</sequence>
<evidence type="ECO:0000256" key="1">
    <source>
        <dbReference type="SAM" id="MobiDB-lite"/>
    </source>
</evidence>
<dbReference type="AlphaFoldDB" id="U1GG12"/>
<feature type="region of interest" description="Disordered" evidence="1">
    <location>
        <begin position="141"/>
        <end position="180"/>
    </location>
</feature>
<dbReference type="PANTHER" id="PTHR37315:SF1">
    <property type="entry name" value="UPF0311 PROTEIN BLR7842"/>
    <property type="match status" value="1"/>
</dbReference>
<dbReference type="EMBL" id="KE721267">
    <property type="protein sequence ID" value="ERF71053.1"/>
    <property type="molecule type" value="Genomic_DNA"/>
</dbReference>
<dbReference type="eggNOG" id="ENOG502SM0X">
    <property type="taxonomic scope" value="Eukaryota"/>
</dbReference>
<organism evidence="2 3">
    <name type="scientific">Endocarpon pusillum (strain Z07020 / HMAS-L-300199)</name>
    <name type="common">Lichen-forming fungus</name>
    <dbReference type="NCBI Taxonomy" id="1263415"/>
    <lineage>
        <taxon>Eukaryota</taxon>
        <taxon>Fungi</taxon>
        <taxon>Dikarya</taxon>
        <taxon>Ascomycota</taxon>
        <taxon>Pezizomycotina</taxon>
        <taxon>Eurotiomycetes</taxon>
        <taxon>Chaetothyriomycetidae</taxon>
        <taxon>Verrucariales</taxon>
        <taxon>Verrucariaceae</taxon>
        <taxon>Endocarpon</taxon>
    </lineage>
</organism>
<dbReference type="OrthoDB" id="3549121at2759"/>
<feature type="compositionally biased region" description="Low complexity" evidence="1">
    <location>
        <begin position="147"/>
        <end position="175"/>
    </location>
</feature>
<dbReference type="RefSeq" id="XP_007803347.1">
    <property type="nucleotide sequence ID" value="XM_007805156.1"/>
</dbReference>
<dbReference type="PANTHER" id="PTHR37315">
    <property type="entry name" value="UPF0311 PROTEIN BLR7842"/>
    <property type="match status" value="1"/>
</dbReference>
<dbReference type="InterPro" id="IPR020915">
    <property type="entry name" value="UPF0311"/>
</dbReference>
<protein>
    <submittedName>
        <fullName evidence="2">Uncharacterized protein</fullName>
    </submittedName>
</protein>
<dbReference type="OMA" id="ECPTYLN"/>
<name>U1GG12_ENDPU</name>
<dbReference type="HOGENOM" id="CLU_036615_1_0_1"/>